<gene>
    <name evidence="8" type="ORF">GCG54_00014588</name>
</gene>
<evidence type="ECO:0000313" key="8">
    <source>
        <dbReference type="EMBL" id="KAF3811832.1"/>
    </source>
</evidence>
<dbReference type="InterPro" id="IPR049326">
    <property type="entry name" value="Rhodopsin_dom_fungi"/>
</dbReference>
<dbReference type="GeneID" id="69021698"/>
<dbReference type="PANTHER" id="PTHR33048:SF92">
    <property type="entry name" value="INTEGRAL MEMBRANE PROTEIN"/>
    <property type="match status" value="1"/>
</dbReference>
<comment type="caution">
    <text evidence="8">The sequence shown here is derived from an EMBL/GenBank/DDBJ whole genome shotgun (WGS) entry which is preliminary data.</text>
</comment>
<protein>
    <recommendedName>
        <fullName evidence="7">Rhodopsin domain-containing protein</fullName>
    </recommendedName>
</protein>
<dbReference type="InterPro" id="IPR052337">
    <property type="entry name" value="SAT4-like"/>
</dbReference>
<evidence type="ECO:0000256" key="3">
    <source>
        <dbReference type="ARBA" id="ARBA00022989"/>
    </source>
</evidence>
<evidence type="ECO:0000256" key="1">
    <source>
        <dbReference type="ARBA" id="ARBA00004141"/>
    </source>
</evidence>
<keyword evidence="4 6" id="KW-0472">Membrane</keyword>
<feature type="transmembrane region" description="Helical" evidence="6">
    <location>
        <begin position="128"/>
        <end position="149"/>
    </location>
</feature>
<feature type="transmembrane region" description="Helical" evidence="6">
    <location>
        <begin position="12"/>
        <end position="32"/>
    </location>
</feature>
<proteinExistence type="inferred from homology"/>
<keyword evidence="2 6" id="KW-0812">Transmembrane</keyword>
<evidence type="ECO:0000256" key="4">
    <source>
        <dbReference type="ARBA" id="ARBA00023136"/>
    </source>
</evidence>
<dbReference type="GO" id="GO:0016020">
    <property type="term" value="C:membrane"/>
    <property type="evidence" value="ECO:0007669"/>
    <property type="project" value="UniProtKB-SubCell"/>
</dbReference>
<feature type="domain" description="Rhodopsin" evidence="7">
    <location>
        <begin position="364"/>
        <end position="593"/>
    </location>
</feature>
<accession>A0A8H4FRL0</accession>
<dbReference type="EMBL" id="WVTB01000006">
    <property type="protein sequence ID" value="KAF3811832.1"/>
    <property type="molecule type" value="Genomic_DNA"/>
</dbReference>
<feature type="transmembrane region" description="Helical" evidence="6">
    <location>
        <begin position="537"/>
        <end position="556"/>
    </location>
</feature>
<feature type="domain" description="Rhodopsin" evidence="7">
    <location>
        <begin position="26"/>
        <end position="264"/>
    </location>
</feature>
<evidence type="ECO:0000256" key="5">
    <source>
        <dbReference type="ARBA" id="ARBA00038359"/>
    </source>
</evidence>
<dbReference type="Proteomes" id="UP000613401">
    <property type="component" value="Unassembled WGS sequence"/>
</dbReference>
<reference evidence="8" key="1">
    <citation type="journal article" date="2020" name="Phytopathology">
        <title>Genome sequence and comparative analysis of Colletotrichum gloeosporioides isolated from Liriodendron leaves.</title>
        <authorList>
            <person name="Fu F.F."/>
            <person name="Hao Z."/>
            <person name="Wang P."/>
            <person name="Lu Y."/>
            <person name="Xue L.J."/>
            <person name="Wei G."/>
            <person name="Tian Y."/>
            <person name="Baishi H."/>
            <person name="Xu H."/>
            <person name="Shi J."/>
            <person name="Cheng T."/>
            <person name="Wang G."/>
            <person name="Yi Y."/>
            <person name="Chen J."/>
        </authorList>
    </citation>
    <scope>NUCLEOTIDE SEQUENCE</scope>
    <source>
        <strain evidence="8">Lc1</strain>
    </source>
</reference>
<feature type="transmembrane region" description="Helical" evidence="6">
    <location>
        <begin position="568"/>
        <end position="588"/>
    </location>
</feature>
<dbReference type="RefSeq" id="XP_045270991.1">
    <property type="nucleotide sequence ID" value="XM_045414413.1"/>
</dbReference>
<feature type="transmembrane region" description="Helical" evidence="6">
    <location>
        <begin position="177"/>
        <end position="198"/>
    </location>
</feature>
<feature type="transmembrane region" description="Helical" evidence="6">
    <location>
        <begin position="44"/>
        <end position="64"/>
    </location>
</feature>
<evidence type="ECO:0000256" key="2">
    <source>
        <dbReference type="ARBA" id="ARBA00022692"/>
    </source>
</evidence>
<comment type="subcellular location">
    <subcellularLocation>
        <location evidence="1">Membrane</location>
        <topology evidence="1">Multi-pass membrane protein</topology>
    </subcellularLocation>
</comment>
<keyword evidence="3 6" id="KW-1133">Transmembrane helix</keyword>
<feature type="transmembrane region" description="Helical" evidence="6">
    <location>
        <begin position="457"/>
        <end position="474"/>
    </location>
</feature>
<feature type="transmembrane region" description="Helical" evidence="6">
    <location>
        <begin position="96"/>
        <end position="116"/>
    </location>
</feature>
<name>A0A8H4FRL0_COLGL</name>
<evidence type="ECO:0000256" key="6">
    <source>
        <dbReference type="SAM" id="Phobius"/>
    </source>
</evidence>
<dbReference type="Pfam" id="PF20684">
    <property type="entry name" value="Fung_rhodopsin"/>
    <property type="match status" value="2"/>
</dbReference>
<feature type="transmembrane region" description="Helical" evidence="6">
    <location>
        <begin position="382"/>
        <end position="405"/>
    </location>
</feature>
<keyword evidence="9" id="KW-1185">Reference proteome</keyword>
<evidence type="ECO:0000313" key="9">
    <source>
        <dbReference type="Proteomes" id="UP000613401"/>
    </source>
</evidence>
<dbReference type="PANTHER" id="PTHR33048">
    <property type="entry name" value="PTH11-LIKE INTEGRAL MEMBRANE PROTEIN (AFU_ORTHOLOGUE AFUA_5G11245)"/>
    <property type="match status" value="1"/>
</dbReference>
<organism evidence="8 9">
    <name type="scientific">Colletotrichum gloeosporioides</name>
    <name type="common">Anthracnose fungus</name>
    <name type="synonym">Glomerella cingulata</name>
    <dbReference type="NCBI Taxonomy" id="474922"/>
    <lineage>
        <taxon>Eukaryota</taxon>
        <taxon>Fungi</taxon>
        <taxon>Dikarya</taxon>
        <taxon>Ascomycota</taxon>
        <taxon>Pezizomycotina</taxon>
        <taxon>Sordariomycetes</taxon>
        <taxon>Hypocreomycetidae</taxon>
        <taxon>Glomerellales</taxon>
        <taxon>Glomerellaceae</taxon>
        <taxon>Colletotrichum</taxon>
        <taxon>Colletotrichum gloeosporioides species complex</taxon>
    </lineage>
</organism>
<evidence type="ECO:0000259" key="7">
    <source>
        <dbReference type="Pfam" id="PF20684"/>
    </source>
</evidence>
<sequence length="615" mass="68007">MAGVAKEAVVPIEATLLSLAIVFVFARLFLRLVRQRQKLTLSDWILIASLCDAIALFTTDAMAYNLGGMDEYDPKAPEPPVADQIKLMKVSFAGNYFYDTGIYIPKLAMLAFYFKLIPKTMPLLRKALYGVSALTLTFAVTTCFLDTFWCGPNVSVNWDLKGTCSTFDSKDVFRIDWVLNFISDLLIFAIPFPLLHGLQLSRRYIIGLIATFSTGIITIGASVGRFATVESIKAWTNVYVLSMTEVSAAILVVSLPALKSLLHRRGLSTSKYGTAQSGSAGLGYSKHPTANTHIKLSSGRDPYMATTRVAAENESGSEVELNTFKRSDVIYKSERVSMAYFIDGKDCMISEWILLAVSYVFVGLRVYARLFRLREKLAVSDWILILSAINALGLIICDTLTYQMGVLDDWAPSVALSKISFASNYFYDVGMGFPKMSMLAFYWAYFPADTSPIMRKALWGITAFVGISYMAILWDDTFFCGRDVSIQWSQEDGACSVFYAPEPFILNFTLNLACYLAVYALPLALLIQGVLPASKGLTLTFGLGTLTIFTTIVRFITLKVGTGQENLVYPMSMVEMTLAITVVALPGLKPLIDRSSKRESSVDTVEVTNQDKTFS</sequence>
<feature type="transmembrane region" description="Helical" evidence="6">
    <location>
        <begin position="425"/>
        <end position="445"/>
    </location>
</feature>
<dbReference type="AlphaFoldDB" id="A0A8H4FRL0"/>
<comment type="similarity">
    <text evidence="5">Belongs to the SAT4 family.</text>
</comment>
<reference evidence="8" key="2">
    <citation type="submission" date="2020-03" db="EMBL/GenBank/DDBJ databases">
        <authorList>
            <person name="Fu F.-F."/>
            <person name="Chen J."/>
        </authorList>
    </citation>
    <scope>NUCLEOTIDE SEQUENCE</scope>
    <source>
        <strain evidence="8">Lc1</strain>
    </source>
</reference>
<feature type="transmembrane region" description="Helical" evidence="6">
    <location>
        <begin position="504"/>
        <end position="525"/>
    </location>
</feature>
<feature type="transmembrane region" description="Helical" evidence="6">
    <location>
        <begin position="205"/>
        <end position="226"/>
    </location>
</feature>